<dbReference type="GO" id="GO:0006525">
    <property type="term" value="P:arginine metabolic process"/>
    <property type="evidence" value="ECO:0007669"/>
    <property type="project" value="UniProtKB-KW"/>
</dbReference>
<keyword evidence="4 11" id="KW-0056">Arginine metabolism</keyword>
<evidence type="ECO:0000256" key="9">
    <source>
        <dbReference type="PROSITE-ProRule" id="PRU00742"/>
    </source>
</evidence>
<dbReference type="GO" id="GO:0004053">
    <property type="term" value="F:arginase activity"/>
    <property type="evidence" value="ECO:0007669"/>
    <property type="project" value="UniProtKB-EC"/>
</dbReference>
<reference evidence="12" key="1">
    <citation type="submission" date="2020-05" db="EMBL/GenBank/DDBJ databases">
        <title>Phylogenomic resolution of chytrid fungi.</title>
        <authorList>
            <person name="Stajich J.E."/>
            <person name="Amses K."/>
            <person name="Simmons R."/>
            <person name="Seto K."/>
            <person name="Myers J."/>
            <person name="Bonds A."/>
            <person name="Quandt C.A."/>
            <person name="Barry K."/>
            <person name="Liu P."/>
            <person name="Grigoriev I."/>
            <person name="Longcore J.E."/>
            <person name="James T.Y."/>
        </authorList>
    </citation>
    <scope>NUCLEOTIDE SEQUENCE</scope>
    <source>
        <strain evidence="12">JEL0476</strain>
    </source>
</reference>
<dbReference type="InterPro" id="IPR006035">
    <property type="entry name" value="Ureohydrolase"/>
</dbReference>
<organism evidence="12 13">
    <name type="scientific">Clydaea vesicula</name>
    <dbReference type="NCBI Taxonomy" id="447962"/>
    <lineage>
        <taxon>Eukaryota</taxon>
        <taxon>Fungi</taxon>
        <taxon>Fungi incertae sedis</taxon>
        <taxon>Chytridiomycota</taxon>
        <taxon>Chytridiomycota incertae sedis</taxon>
        <taxon>Chytridiomycetes</taxon>
        <taxon>Lobulomycetales</taxon>
        <taxon>Lobulomycetaceae</taxon>
        <taxon>Clydaea</taxon>
    </lineage>
</organism>
<dbReference type="PANTHER" id="PTHR43782:SF3">
    <property type="entry name" value="ARGINASE"/>
    <property type="match status" value="1"/>
</dbReference>
<proteinExistence type="inferred from homology"/>
<keyword evidence="7 11" id="KW-0464">Manganese</keyword>
<evidence type="ECO:0000256" key="5">
    <source>
        <dbReference type="ARBA" id="ARBA00022723"/>
    </source>
</evidence>
<accession>A0AAD5U010</accession>
<evidence type="ECO:0000313" key="12">
    <source>
        <dbReference type="EMBL" id="KAJ3215464.1"/>
    </source>
</evidence>
<keyword evidence="6 10" id="KW-0378">Hydrolase</keyword>
<dbReference type="Pfam" id="PF00491">
    <property type="entry name" value="Arginase"/>
    <property type="match status" value="1"/>
</dbReference>
<name>A0AAD5U010_9FUNG</name>
<dbReference type="PRINTS" id="PR00116">
    <property type="entry name" value="ARGINASE"/>
</dbReference>
<gene>
    <name evidence="12" type="primary">CAR1</name>
    <name evidence="12" type="ORF">HK099_006360</name>
</gene>
<dbReference type="GO" id="GO:0005829">
    <property type="term" value="C:cytosol"/>
    <property type="evidence" value="ECO:0007669"/>
    <property type="project" value="TreeGrafter"/>
</dbReference>
<dbReference type="EMBL" id="JADGJW010000541">
    <property type="protein sequence ID" value="KAJ3215464.1"/>
    <property type="molecule type" value="Genomic_DNA"/>
</dbReference>
<comment type="caution">
    <text evidence="12">The sequence shown here is derived from an EMBL/GenBank/DDBJ whole genome shotgun (WGS) entry which is preliminary data.</text>
</comment>
<evidence type="ECO:0000256" key="1">
    <source>
        <dbReference type="ARBA" id="ARBA00005098"/>
    </source>
</evidence>
<protein>
    <recommendedName>
        <fullName evidence="3 11">Arginase</fullName>
        <ecNumber evidence="2 11">3.5.3.1</ecNumber>
    </recommendedName>
</protein>
<comment type="pathway">
    <text evidence="1">Nitrogen metabolism; urea cycle; L-ornithine and urea from L-arginine: step 1/1.</text>
</comment>
<dbReference type="NCBIfam" id="TIGR01229">
    <property type="entry name" value="rocF_arginase"/>
    <property type="match status" value="1"/>
</dbReference>
<dbReference type="Proteomes" id="UP001211065">
    <property type="component" value="Unassembled WGS sequence"/>
</dbReference>
<evidence type="ECO:0000256" key="4">
    <source>
        <dbReference type="ARBA" id="ARBA00022503"/>
    </source>
</evidence>
<evidence type="ECO:0000256" key="11">
    <source>
        <dbReference type="RuleBase" id="RU361159"/>
    </source>
</evidence>
<evidence type="ECO:0000256" key="7">
    <source>
        <dbReference type="ARBA" id="ARBA00023211"/>
    </source>
</evidence>
<dbReference type="PANTHER" id="PTHR43782">
    <property type="entry name" value="ARGINASE"/>
    <property type="match status" value="1"/>
</dbReference>
<dbReference type="PROSITE" id="PS51409">
    <property type="entry name" value="ARGINASE_2"/>
    <property type="match status" value="1"/>
</dbReference>
<evidence type="ECO:0000256" key="2">
    <source>
        <dbReference type="ARBA" id="ARBA00012168"/>
    </source>
</evidence>
<dbReference type="CDD" id="cd09989">
    <property type="entry name" value="Arginase"/>
    <property type="match status" value="1"/>
</dbReference>
<evidence type="ECO:0000256" key="3">
    <source>
        <dbReference type="ARBA" id="ARBA00018123"/>
    </source>
</evidence>
<dbReference type="InterPro" id="IPR020855">
    <property type="entry name" value="Ureohydrolase_Mn_BS"/>
</dbReference>
<evidence type="ECO:0000256" key="10">
    <source>
        <dbReference type="RuleBase" id="RU003684"/>
    </source>
</evidence>
<dbReference type="InterPro" id="IPR023696">
    <property type="entry name" value="Ureohydrolase_dom_sf"/>
</dbReference>
<dbReference type="EC" id="3.5.3.1" evidence="2 11"/>
<dbReference type="Gene3D" id="3.40.800.10">
    <property type="entry name" value="Ureohydrolase domain"/>
    <property type="match status" value="1"/>
</dbReference>
<dbReference type="FunFam" id="3.40.800.10:FF:000012">
    <property type="entry name" value="Arginase"/>
    <property type="match status" value="1"/>
</dbReference>
<comment type="cofactor">
    <cofactor evidence="11">
        <name>Mn(2+)</name>
        <dbReference type="ChEBI" id="CHEBI:29035"/>
    </cofactor>
    <text evidence="11">Binds 2 manganese ions per subunit.</text>
</comment>
<evidence type="ECO:0000313" key="13">
    <source>
        <dbReference type="Proteomes" id="UP001211065"/>
    </source>
</evidence>
<keyword evidence="13" id="KW-1185">Reference proteome</keyword>
<dbReference type="InterPro" id="IPR014033">
    <property type="entry name" value="Arginase"/>
</dbReference>
<comment type="similarity">
    <text evidence="9 10">Belongs to the arginase family.</text>
</comment>
<evidence type="ECO:0000256" key="6">
    <source>
        <dbReference type="ARBA" id="ARBA00022801"/>
    </source>
</evidence>
<dbReference type="GO" id="GO:0030145">
    <property type="term" value="F:manganese ion binding"/>
    <property type="evidence" value="ECO:0007669"/>
    <property type="project" value="TreeGrafter"/>
</dbReference>
<evidence type="ECO:0000256" key="8">
    <source>
        <dbReference type="ARBA" id="ARBA00047391"/>
    </source>
</evidence>
<dbReference type="AlphaFoldDB" id="A0AAD5U010"/>
<dbReference type="GO" id="GO:0005634">
    <property type="term" value="C:nucleus"/>
    <property type="evidence" value="ECO:0007669"/>
    <property type="project" value="TreeGrafter"/>
</dbReference>
<sequence length="329" mass="35875">MPTNNFTNKFLTTNSCAVIAAPFSGGQPKGGVELYKSFFICNITNNLFRGPPRMLEAGLLDMIEGLDWKVEIQHNDFNALEKECKKVVDTRHIKNASFVSKTCQTIHEQIKKHAALGQMILTLGGDHSLGMATVSGTAAVHKNLGVIWVDAHADINTVDSTDTGNLHGCPVSFLTGLTGQVEGFEWLKPCLETNKICFIGLRDVDEPEKKILKENNIKAFSMYHVDKYGISKVVEMCLEYLGKDTPIHLSFDVDALDPSVAPSTGTPVRGGLSFREGHYICEALHESGQLVGIDIMEVNPALALSDEQQIQTINVGCSLARSALGETLL</sequence>
<dbReference type="SUPFAM" id="SSF52768">
    <property type="entry name" value="Arginase/deacetylase"/>
    <property type="match status" value="1"/>
</dbReference>
<comment type="catalytic activity">
    <reaction evidence="8 11">
        <text>L-arginine + H2O = urea + L-ornithine</text>
        <dbReference type="Rhea" id="RHEA:20569"/>
        <dbReference type="ChEBI" id="CHEBI:15377"/>
        <dbReference type="ChEBI" id="CHEBI:16199"/>
        <dbReference type="ChEBI" id="CHEBI:32682"/>
        <dbReference type="ChEBI" id="CHEBI:46911"/>
        <dbReference type="EC" id="3.5.3.1"/>
    </reaction>
</comment>
<dbReference type="PROSITE" id="PS01053">
    <property type="entry name" value="ARGINASE_1"/>
    <property type="match status" value="1"/>
</dbReference>
<keyword evidence="5 11" id="KW-0479">Metal-binding</keyword>